<comment type="similarity">
    <text evidence="2">Belongs to the EamA transporter family.</text>
</comment>
<accession>A0A227JC43</accession>
<evidence type="ECO:0000256" key="4">
    <source>
        <dbReference type="ARBA" id="ARBA00022475"/>
    </source>
</evidence>
<evidence type="ECO:0000256" key="1">
    <source>
        <dbReference type="ARBA" id="ARBA00004651"/>
    </source>
</evidence>
<feature type="transmembrane region" description="Helical" evidence="8">
    <location>
        <begin position="12"/>
        <end position="30"/>
    </location>
</feature>
<evidence type="ECO:0000256" key="3">
    <source>
        <dbReference type="ARBA" id="ARBA00022448"/>
    </source>
</evidence>
<dbReference type="Proteomes" id="UP000214596">
    <property type="component" value="Unassembled WGS sequence"/>
</dbReference>
<dbReference type="PANTHER" id="PTHR22911">
    <property type="entry name" value="ACYL-MALONYL CONDENSING ENZYME-RELATED"/>
    <property type="match status" value="1"/>
</dbReference>
<evidence type="ECO:0000313" key="11">
    <source>
        <dbReference type="Proteomes" id="UP000214596"/>
    </source>
</evidence>
<evidence type="ECO:0000259" key="9">
    <source>
        <dbReference type="Pfam" id="PF00892"/>
    </source>
</evidence>
<comment type="caution">
    <text evidence="10">The sequence shown here is derived from an EMBL/GenBank/DDBJ whole genome shotgun (WGS) entry which is preliminary data.</text>
</comment>
<proteinExistence type="inferred from homology"/>
<gene>
    <name evidence="10" type="primary">rarD</name>
    <name evidence="10" type="ORF">CA163_11405</name>
</gene>
<evidence type="ECO:0000256" key="5">
    <source>
        <dbReference type="ARBA" id="ARBA00022692"/>
    </source>
</evidence>
<organism evidence="10 11">
    <name type="scientific">Vibrio parahaemolyticus</name>
    <dbReference type="NCBI Taxonomy" id="670"/>
    <lineage>
        <taxon>Bacteria</taxon>
        <taxon>Pseudomonadati</taxon>
        <taxon>Pseudomonadota</taxon>
        <taxon>Gammaproteobacteria</taxon>
        <taxon>Vibrionales</taxon>
        <taxon>Vibrionaceae</taxon>
        <taxon>Vibrio</taxon>
    </lineage>
</organism>
<dbReference type="NCBIfam" id="TIGR00688">
    <property type="entry name" value="rarD"/>
    <property type="match status" value="1"/>
</dbReference>
<dbReference type="PANTHER" id="PTHR22911:SF137">
    <property type="entry name" value="SOLUTE CARRIER FAMILY 35 MEMBER G2-RELATED"/>
    <property type="match status" value="1"/>
</dbReference>
<evidence type="ECO:0000256" key="7">
    <source>
        <dbReference type="ARBA" id="ARBA00023136"/>
    </source>
</evidence>
<keyword evidence="5 8" id="KW-0812">Transmembrane</keyword>
<dbReference type="STRING" id="670.ACZ92_00125"/>
<name>A0A227JC43_VIBPH</name>
<evidence type="ECO:0000256" key="8">
    <source>
        <dbReference type="SAM" id="Phobius"/>
    </source>
</evidence>
<dbReference type="InterPro" id="IPR037185">
    <property type="entry name" value="EmrE-like"/>
</dbReference>
<evidence type="ECO:0000313" key="10">
    <source>
        <dbReference type="EMBL" id="OXE32690.1"/>
    </source>
</evidence>
<dbReference type="InterPro" id="IPR004626">
    <property type="entry name" value="RarD"/>
</dbReference>
<keyword evidence="4" id="KW-1003">Cell membrane</keyword>
<comment type="subcellular location">
    <subcellularLocation>
        <location evidence="1">Cell membrane</location>
        <topology evidence="1">Multi-pass membrane protein</topology>
    </subcellularLocation>
</comment>
<evidence type="ECO:0000256" key="6">
    <source>
        <dbReference type="ARBA" id="ARBA00022989"/>
    </source>
</evidence>
<dbReference type="SUPFAM" id="SSF103481">
    <property type="entry name" value="Multidrug resistance efflux transporter EmrE"/>
    <property type="match status" value="1"/>
</dbReference>
<feature type="transmembrane region" description="Helical" evidence="8">
    <location>
        <begin position="131"/>
        <end position="149"/>
    </location>
</feature>
<feature type="transmembrane region" description="Helical" evidence="8">
    <location>
        <begin position="42"/>
        <end position="60"/>
    </location>
</feature>
<dbReference type="InterPro" id="IPR000620">
    <property type="entry name" value="EamA_dom"/>
</dbReference>
<keyword evidence="3" id="KW-0813">Transport</keyword>
<dbReference type="Pfam" id="PF00892">
    <property type="entry name" value="EamA"/>
    <property type="match status" value="1"/>
</dbReference>
<dbReference type="GO" id="GO:0005886">
    <property type="term" value="C:plasma membrane"/>
    <property type="evidence" value="ECO:0007669"/>
    <property type="project" value="UniProtKB-SubCell"/>
</dbReference>
<protein>
    <submittedName>
        <fullName evidence="10">Protein RarD</fullName>
    </submittedName>
</protein>
<dbReference type="AlphaFoldDB" id="A0A227JC43"/>
<evidence type="ECO:0000256" key="2">
    <source>
        <dbReference type="ARBA" id="ARBA00007362"/>
    </source>
</evidence>
<keyword evidence="7 8" id="KW-0472">Membrane</keyword>
<feature type="transmembrane region" description="Helical" evidence="8">
    <location>
        <begin position="76"/>
        <end position="95"/>
    </location>
</feature>
<feature type="non-terminal residue" evidence="10">
    <location>
        <position position="175"/>
    </location>
</feature>
<dbReference type="EMBL" id="NIXT01000569">
    <property type="protein sequence ID" value="OXE32690.1"/>
    <property type="molecule type" value="Genomic_DNA"/>
</dbReference>
<feature type="domain" description="EamA" evidence="9">
    <location>
        <begin position="12"/>
        <end position="145"/>
    </location>
</feature>
<keyword evidence="6 8" id="KW-1133">Transmembrane helix</keyword>
<feature type="transmembrane region" description="Helical" evidence="8">
    <location>
        <begin position="155"/>
        <end position="170"/>
    </location>
</feature>
<reference evidence="10 11" key="1">
    <citation type="journal article" date="2017" name="Appl. Environ. Microbiol.">
        <title>Parallel evolution of two clades of a major Atlantic endemic Vibrio parahaemolyticus pathogen lineage by independent acquisition of related pathogenicity islands.</title>
        <authorList>
            <person name="Xu F."/>
            <person name="Gonzalez-Escalona N."/>
            <person name="Drees K.P."/>
            <person name="Sebra R.P."/>
            <person name="Cooper V.S."/>
            <person name="Jones S.H."/>
            <person name="Whistler C.A."/>
        </authorList>
    </citation>
    <scope>NUCLEOTIDE SEQUENCE [LARGE SCALE GENOMIC DNA]</scope>
    <source>
        <strain evidence="10 11">MAVP-3</strain>
    </source>
</reference>
<feature type="transmembrane region" description="Helical" evidence="8">
    <location>
        <begin position="107"/>
        <end position="124"/>
    </location>
</feature>
<sequence length="175" mass="19629">MTPEEQQRARQGVLLAVGAYTMWGIAPMYFKSIAQVSPLEILSHRVIWSFFLLAALLHFGRHWRSVYHIATDKKKIAYLLSSSVLIGGNWLIFIWAVNSNHMLDASLGYYINPLINVLLGMVFLGERLRKLQWFAVVLAGCGVLVQLIVFGSVPIVAMALAMSFGFYGLLRKKVA</sequence>